<dbReference type="PROSITE" id="PS50995">
    <property type="entry name" value="HTH_MARR_2"/>
    <property type="match status" value="1"/>
</dbReference>
<dbReference type="RefSeq" id="WP_187273549.1">
    <property type="nucleotide sequence ID" value="NZ_BPQG01000051.1"/>
</dbReference>
<dbReference type="InterPro" id="IPR052067">
    <property type="entry name" value="Metal_resp_HTH_trans_reg"/>
</dbReference>
<keyword evidence="3" id="KW-0804">Transcription</keyword>
<evidence type="ECO:0000256" key="3">
    <source>
        <dbReference type="ARBA" id="ARBA00023163"/>
    </source>
</evidence>
<sequence length="172" mass="19188">MVDPKVYVPALLTLLSNTLTNNASIFYRQHFGVGLTDWRIMYRLASDPWITAHRICELSALDKAVVSRSIAWMESRGLVLIRGDAEDARRRLLALSPAGLDLHDRITVVALQRERNFLAALKEDEVAETIRLLTKLVDNLGAFSTPVAIPPQRVAPIESAPPTSPRRAIKPR</sequence>
<keyword evidence="6" id="KW-1185">Reference proteome</keyword>
<comment type="caution">
    <text evidence="5">The sequence shown here is derived from an EMBL/GenBank/DDBJ whole genome shotgun (WGS) entry which is preliminary data.</text>
</comment>
<dbReference type="SMART" id="SM00347">
    <property type="entry name" value="HTH_MARR"/>
    <property type="match status" value="1"/>
</dbReference>
<feature type="domain" description="HTH marR-type" evidence="4">
    <location>
        <begin position="1"/>
        <end position="138"/>
    </location>
</feature>
<dbReference type="SUPFAM" id="SSF46785">
    <property type="entry name" value="Winged helix' DNA-binding domain"/>
    <property type="match status" value="1"/>
</dbReference>
<dbReference type="Pfam" id="PF12802">
    <property type="entry name" value="MarR_2"/>
    <property type="match status" value="1"/>
</dbReference>
<dbReference type="Proteomes" id="UP001055117">
    <property type="component" value="Unassembled WGS sequence"/>
</dbReference>
<gene>
    <name evidence="5" type="ORF">AFCDBAGC_3301</name>
</gene>
<dbReference type="InterPro" id="IPR036390">
    <property type="entry name" value="WH_DNA-bd_sf"/>
</dbReference>
<protein>
    <recommendedName>
        <fullName evidence="4">HTH marR-type domain-containing protein</fullName>
    </recommendedName>
</protein>
<reference evidence="5 6" key="1">
    <citation type="journal article" date="2021" name="Front. Microbiol.">
        <title>Comprehensive Comparative Genomics and Phenotyping of Methylobacterium Species.</title>
        <authorList>
            <person name="Alessa O."/>
            <person name="Ogura Y."/>
            <person name="Fujitani Y."/>
            <person name="Takami H."/>
            <person name="Hayashi T."/>
            <person name="Sahin N."/>
            <person name="Tani A."/>
        </authorList>
    </citation>
    <scope>NUCLEOTIDE SEQUENCE [LARGE SCALE GENOMIC DNA]</scope>
    <source>
        <strain evidence="5 6">DSM 23679</strain>
    </source>
</reference>
<name>A0ABQ4QJJ5_9HYPH</name>
<dbReference type="Gene3D" id="1.10.10.10">
    <property type="entry name" value="Winged helix-like DNA-binding domain superfamily/Winged helix DNA-binding domain"/>
    <property type="match status" value="1"/>
</dbReference>
<organism evidence="5 6">
    <name type="scientific">Methylobacterium cerastii</name>
    <dbReference type="NCBI Taxonomy" id="932741"/>
    <lineage>
        <taxon>Bacteria</taxon>
        <taxon>Pseudomonadati</taxon>
        <taxon>Pseudomonadota</taxon>
        <taxon>Alphaproteobacteria</taxon>
        <taxon>Hyphomicrobiales</taxon>
        <taxon>Methylobacteriaceae</taxon>
        <taxon>Methylobacterium</taxon>
    </lineage>
</organism>
<dbReference type="EMBL" id="BPQG01000051">
    <property type="protein sequence ID" value="GJD45428.1"/>
    <property type="molecule type" value="Genomic_DNA"/>
</dbReference>
<accession>A0ABQ4QJJ5</accession>
<evidence type="ECO:0000256" key="2">
    <source>
        <dbReference type="ARBA" id="ARBA00023125"/>
    </source>
</evidence>
<evidence type="ECO:0000313" key="6">
    <source>
        <dbReference type="Proteomes" id="UP001055117"/>
    </source>
</evidence>
<evidence type="ECO:0000313" key="5">
    <source>
        <dbReference type="EMBL" id="GJD45428.1"/>
    </source>
</evidence>
<keyword evidence="1" id="KW-0805">Transcription regulation</keyword>
<evidence type="ECO:0000256" key="1">
    <source>
        <dbReference type="ARBA" id="ARBA00023015"/>
    </source>
</evidence>
<dbReference type="InterPro" id="IPR000835">
    <property type="entry name" value="HTH_MarR-typ"/>
</dbReference>
<keyword evidence="2" id="KW-0238">DNA-binding</keyword>
<proteinExistence type="predicted"/>
<dbReference type="PANTHER" id="PTHR35790">
    <property type="entry name" value="HTH-TYPE TRANSCRIPTIONAL REGULATOR PCHR"/>
    <property type="match status" value="1"/>
</dbReference>
<evidence type="ECO:0000259" key="4">
    <source>
        <dbReference type="PROSITE" id="PS50995"/>
    </source>
</evidence>
<dbReference type="InterPro" id="IPR036388">
    <property type="entry name" value="WH-like_DNA-bd_sf"/>
</dbReference>
<dbReference type="PANTHER" id="PTHR35790:SF4">
    <property type="entry name" value="HTH-TYPE TRANSCRIPTIONAL REGULATOR PCHR"/>
    <property type="match status" value="1"/>
</dbReference>